<dbReference type="PROSITE" id="PS50043">
    <property type="entry name" value="HTH_LUXR_2"/>
    <property type="match status" value="1"/>
</dbReference>
<organism evidence="6 7">
    <name type="scientific">Georgenia ruanii</name>
    <dbReference type="NCBI Taxonomy" id="348442"/>
    <lineage>
        <taxon>Bacteria</taxon>
        <taxon>Bacillati</taxon>
        <taxon>Actinomycetota</taxon>
        <taxon>Actinomycetes</taxon>
        <taxon>Micrococcales</taxon>
        <taxon>Bogoriellaceae</taxon>
        <taxon>Georgenia</taxon>
    </lineage>
</organism>
<dbReference type="GO" id="GO:0006355">
    <property type="term" value="P:regulation of DNA-templated transcription"/>
    <property type="evidence" value="ECO:0007669"/>
    <property type="project" value="InterPro"/>
</dbReference>
<dbReference type="PROSITE" id="PS50110">
    <property type="entry name" value="RESPONSE_REGULATORY"/>
    <property type="match status" value="1"/>
</dbReference>
<dbReference type="GO" id="GO:0003677">
    <property type="term" value="F:DNA binding"/>
    <property type="evidence" value="ECO:0007669"/>
    <property type="project" value="UniProtKB-KW"/>
</dbReference>
<accession>A0A7J9UXC3</accession>
<evidence type="ECO:0000313" key="6">
    <source>
        <dbReference type="EMBL" id="MPV88344.1"/>
    </source>
</evidence>
<evidence type="ECO:0000313" key="7">
    <source>
        <dbReference type="Proteomes" id="UP000429644"/>
    </source>
</evidence>
<name>A0A7J9UXC3_9MICO</name>
<reference evidence="6 7" key="1">
    <citation type="submission" date="2019-10" db="EMBL/GenBank/DDBJ databases">
        <title>Georgenia wutianyii sp. nov. and Georgenia yuyongxinii sp. nov. isolated from plateau pika (Ochotona curzoniae) in the Qinghai-Tibet plateau of China.</title>
        <authorList>
            <person name="Tian Z."/>
        </authorList>
    </citation>
    <scope>NUCLEOTIDE SEQUENCE [LARGE SCALE GENOMIC DNA]</scope>
    <source>
        <strain evidence="6 7">JCM 15130</strain>
    </source>
</reference>
<dbReference type="InterPro" id="IPR058245">
    <property type="entry name" value="NreC/VraR/RcsB-like_REC"/>
</dbReference>
<dbReference type="OrthoDB" id="9808843at2"/>
<dbReference type="EMBL" id="WHPD01001451">
    <property type="protein sequence ID" value="MPV88344.1"/>
    <property type="molecule type" value="Genomic_DNA"/>
</dbReference>
<dbReference type="Gene3D" id="3.40.50.2300">
    <property type="match status" value="1"/>
</dbReference>
<dbReference type="AlphaFoldDB" id="A0A7J9UXC3"/>
<dbReference type="Pfam" id="PF00072">
    <property type="entry name" value="Response_reg"/>
    <property type="match status" value="1"/>
</dbReference>
<dbReference type="InterPro" id="IPR001789">
    <property type="entry name" value="Sig_transdc_resp-reg_receiver"/>
</dbReference>
<keyword evidence="1 3" id="KW-0597">Phosphoprotein</keyword>
<feature type="domain" description="HTH luxR-type" evidence="4">
    <location>
        <begin position="135"/>
        <end position="200"/>
    </location>
</feature>
<dbReference type="GO" id="GO:0000160">
    <property type="term" value="P:phosphorelay signal transduction system"/>
    <property type="evidence" value="ECO:0007669"/>
    <property type="project" value="InterPro"/>
</dbReference>
<dbReference type="InterPro" id="IPR000792">
    <property type="entry name" value="Tscrpt_reg_LuxR_C"/>
</dbReference>
<dbReference type="PANTHER" id="PTHR43214">
    <property type="entry name" value="TWO-COMPONENT RESPONSE REGULATOR"/>
    <property type="match status" value="1"/>
</dbReference>
<evidence type="ECO:0000256" key="3">
    <source>
        <dbReference type="PROSITE-ProRule" id="PRU00169"/>
    </source>
</evidence>
<feature type="domain" description="Response regulatory" evidence="5">
    <location>
        <begin position="1"/>
        <end position="114"/>
    </location>
</feature>
<proteinExistence type="predicted"/>
<sequence>MVVDDHPLFRAALVTLLRASSYDVVAETASAAEAIAVAGSCRPDMAIVDLGLPDAPGQQAIARMCAELPELRVVVLSMYEDAATVQQALDAGALGYVVKDAPPAEVIAAIKAAELGASVLGAGLVRTGTSPGARVEPPADGLTPRERTVADLVARGLPNRLIAERLGVSQKTVANYVSSVLLKLGATDRHEAARIVRAQQR</sequence>
<dbReference type="PROSITE" id="PS00622">
    <property type="entry name" value="HTH_LUXR_1"/>
    <property type="match status" value="1"/>
</dbReference>
<dbReference type="SMART" id="SM00421">
    <property type="entry name" value="HTH_LUXR"/>
    <property type="match status" value="1"/>
</dbReference>
<dbReference type="SUPFAM" id="SSF46894">
    <property type="entry name" value="C-terminal effector domain of the bipartite response regulators"/>
    <property type="match status" value="1"/>
</dbReference>
<evidence type="ECO:0000256" key="1">
    <source>
        <dbReference type="ARBA" id="ARBA00022553"/>
    </source>
</evidence>
<dbReference type="CDD" id="cd06170">
    <property type="entry name" value="LuxR_C_like"/>
    <property type="match status" value="1"/>
</dbReference>
<comment type="caution">
    <text evidence="6">The sequence shown here is derived from an EMBL/GenBank/DDBJ whole genome shotgun (WGS) entry which is preliminary data.</text>
</comment>
<dbReference type="SUPFAM" id="SSF52172">
    <property type="entry name" value="CheY-like"/>
    <property type="match status" value="1"/>
</dbReference>
<dbReference type="Pfam" id="PF00196">
    <property type="entry name" value="GerE"/>
    <property type="match status" value="1"/>
</dbReference>
<dbReference type="PRINTS" id="PR00038">
    <property type="entry name" value="HTHLUXR"/>
</dbReference>
<dbReference type="InterPro" id="IPR039420">
    <property type="entry name" value="WalR-like"/>
</dbReference>
<keyword evidence="2" id="KW-0238">DNA-binding</keyword>
<evidence type="ECO:0000259" key="4">
    <source>
        <dbReference type="PROSITE" id="PS50043"/>
    </source>
</evidence>
<dbReference type="Proteomes" id="UP000429644">
    <property type="component" value="Unassembled WGS sequence"/>
</dbReference>
<dbReference type="SMART" id="SM00448">
    <property type="entry name" value="REC"/>
    <property type="match status" value="1"/>
</dbReference>
<dbReference type="InterPro" id="IPR016032">
    <property type="entry name" value="Sig_transdc_resp-reg_C-effctor"/>
</dbReference>
<keyword evidence="7" id="KW-1185">Reference proteome</keyword>
<gene>
    <name evidence="6" type="ORF">GB882_06655</name>
</gene>
<dbReference type="CDD" id="cd17535">
    <property type="entry name" value="REC_NarL-like"/>
    <property type="match status" value="1"/>
</dbReference>
<protein>
    <submittedName>
        <fullName evidence="6">Response regulator</fullName>
    </submittedName>
</protein>
<dbReference type="InterPro" id="IPR011006">
    <property type="entry name" value="CheY-like_superfamily"/>
</dbReference>
<feature type="modified residue" description="4-aspartylphosphate" evidence="3">
    <location>
        <position position="49"/>
    </location>
</feature>
<evidence type="ECO:0000259" key="5">
    <source>
        <dbReference type="PROSITE" id="PS50110"/>
    </source>
</evidence>
<evidence type="ECO:0000256" key="2">
    <source>
        <dbReference type="ARBA" id="ARBA00023125"/>
    </source>
</evidence>